<sequence>MKISIILATVFSVAVMASAVTKPDVVAENTSDFQLKRRECYWSACGEGCRSGYKVRGARSILFYPPILRMSTVIIPHAAFGQYVN</sequence>
<gene>
    <name evidence="2" type="ORF">PCON_01145</name>
</gene>
<dbReference type="EMBL" id="HF936082">
    <property type="protein sequence ID" value="CCX33435.1"/>
    <property type="molecule type" value="Genomic_DNA"/>
</dbReference>
<evidence type="ECO:0000313" key="3">
    <source>
        <dbReference type="Proteomes" id="UP000018144"/>
    </source>
</evidence>
<organism evidence="2 3">
    <name type="scientific">Pyronema omphalodes (strain CBS 100304)</name>
    <name type="common">Pyronema confluens</name>
    <dbReference type="NCBI Taxonomy" id="1076935"/>
    <lineage>
        <taxon>Eukaryota</taxon>
        <taxon>Fungi</taxon>
        <taxon>Dikarya</taxon>
        <taxon>Ascomycota</taxon>
        <taxon>Pezizomycotina</taxon>
        <taxon>Pezizomycetes</taxon>
        <taxon>Pezizales</taxon>
        <taxon>Pyronemataceae</taxon>
        <taxon>Pyronema</taxon>
    </lineage>
</organism>
<keyword evidence="3" id="KW-1185">Reference proteome</keyword>
<protein>
    <submittedName>
        <fullName evidence="2">Uncharacterized protein</fullName>
    </submittedName>
</protein>
<evidence type="ECO:0000313" key="2">
    <source>
        <dbReference type="EMBL" id="CCX33435.1"/>
    </source>
</evidence>
<dbReference type="Proteomes" id="UP000018144">
    <property type="component" value="Unassembled WGS sequence"/>
</dbReference>
<feature type="chain" id="PRO_5004651672" evidence="1">
    <location>
        <begin position="20"/>
        <end position="85"/>
    </location>
</feature>
<reference evidence="2 3" key="1">
    <citation type="journal article" date="2013" name="PLoS Genet.">
        <title>The genome and development-dependent transcriptomes of Pyronema confluens: a window into fungal evolution.</title>
        <authorList>
            <person name="Traeger S."/>
            <person name="Altegoer F."/>
            <person name="Freitag M."/>
            <person name="Gabaldon T."/>
            <person name="Kempken F."/>
            <person name="Kumar A."/>
            <person name="Marcet-Houben M."/>
            <person name="Poggeler S."/>
            <person name="Stajich J.E."/>
            <person name="Nowrousian M."/>
        </authorList>
    </citation>
    <scope>NUCLEOTIDE SEQUENCE [LARGE SCALE GENOMIC DNA]</scope>
    <source>
        <strain evidence="3">CBS 100304</strain>
        <tissue evidence="2">Vegetative mycelium</tissue>
    </source>
</reference>
<accession>U4LU67</accession>
<feature type="signal peptide" evidence="1">
    <location>
        <begin position="1"/>
        <end position="19"/>
    </location>
</feature>
<evidence type="ECO:0000256" key="1">
    <source>
        <dbReference type="SAM" id="SignalP"/>
    </source>
</evidence>
<keyword evidence="1" id="KW-0732">Signal</keyword>
<name>U4LU67_PYROM</name>
<dbReference type="AlphaFoldDB" id="U4LU67"/>
<proteinExistence type="predicted"/>